<dbReference type="EMBL" id="CP045997">
    <property type="protein sequence ID" value="QHV94622.1"/>
    <property type="molecule type" value="Genomic_DNA"/>
</dbReference>
<evidence type="ECO:0000313" key="1">
    <source>
        <dbReference type="EMBL" id="QHV94622.1"/>
    </source>
</evidence>
<dbReference type="AlphaFoldDB" id="A0A6P1VR84"/>
<organism evidence="1 2">
    <name type="scientific">Spirosoma endbachense</name>
    <dbReference type="NCBI Taxonomy" id="2666025"/>
    <lineage>
        <taxon>Bacteria</taxon>
        <taxon>Pseudomonadati</taxon>
        <taxon>Bacteroidota</taxon>
        <taxon>Cytophagia</taxon>
        <taxon>Cytophagales</taxon>
        <taxon>Cytophagaceae</taxon>
        <taxon>Spirosoma</taxon>
    </lineage>
</organism>
<gene>
    <name evidence="1" type="ORF">GJR95_06170</name>
</gene>
<dbReference type="Proteomes" id="UP000464577">
    <property type="component" value="Chromosome"/>
</dbReference>
<name>A0A6P1VR84_9BACT</name>
<protein>
    <submittedName>
        <fullName evidence="1">Uncharacterized protein</fullName>
    </submittedName>
</protein>
<dbReference type="RefSeq" id="WP_162385042.1">
    <property type="nucleotide sequence ID" value="NZ_CP045997.1"/>
</dbReference>
<accession>A0A6P1VR84</accession>
<sequence>MEPINHDNGFNYMKVKIRDFNQVEQSKIQNVKLAIGQEQYHLGDIDEWGFTSRNIFRWAEDDYLLSARSSTQKRTRFSFLDYIWIKILLCMSDLGVSKKSISQGTGQSGKEGNVGKIIRCLAALPLQGMIVSEVVQSSQANAVLKAIKVNAYQALNEIIVDSILTQAKYQLRIHREGVCQLWRNELLVVSTDSHLEVDSKSFVQIDFWDLLTDFIVGRIRIGDGKDLMWKGFLTNPEGTLVEHLRYIGIIKELMVEVNGQEPKVLPVAKEVTKEVAQYLAKRMVKGDYQKITYMIGNTTTSFSSSDDAAD</sequence>
<keyword evidence="2" id="KW-1185">Reference proteome</keyword>
<proteinExistence type="predicted"/>
<reference evidence="1 2" key="1">
    <citation type="submission" date="2019-11" db="EMBL/GenBank/DDBJ databases">
        <title>Spirosoma endbachense sp. nov., isolated from a natural salt meadow.</title>
        <authorList>
            <person name="Rojas J."/>
            <person name="Ambika Manirajan B."/>
            <person name="Ratering S."/>
            <person name="Suarez C."/>
            <person name="Geissler-Plaum R."/>
            <person name="Schnell S."/>
        </authorList>
    </citation>
    <scope>NUCLEOTIDE SEQUENCE [LARGE SCALE GENOMIC DNA]</scope>
    <source>
        <strain evidence="1 2">I-24</strain>
    </source>
</reference>
<evidence type="ECO:0000313" key="2">
    <source>
        <dbReference type="Proteomes" id="UP000464577"/>
    </source>
</evidence>
<dbReference type="KEGG" id="senf:GJR95_06170"/>